<keyword evidence="3" id="KW-1185">Reference proteome</keyword>
<accession>A0ABQ5AJB9</accession>
<evidence type="ECO:0000313" key="3">
    <source>
        <dbReference type="Proteomes" id="UP001151760"/>
    </source>
</evidence>
<dbReference type="EMBL" id="BQNB010012257">
    <property type="protein sequence ID" value="GJT01258.1"/>
    <property type="molecule type" value="Genomic_DNA"/>
</dbReference>
<dbReference type="Proteomes" id="UP001151760">
    <property type="component" value="Unassembled WGS sequence"/>
</dbReference>
<name>A0ABQ5AJB9_9ASTR</name>
<evidence type="ECO:0000256" key="1">
    <source>
        <dbReference type="SAM" id="MobiDB-lite"/>
    </source>
</evidence>
<reference evidence="2" key="2">
    <citation type="submission" date="2022-01" db="EMBL/GenBank/DDBJ databases">
        <authorList>
            <person name="Yamashiro T."/>
            <person name="Shiraishi A."/>
            <person name="Satake H."/>
            <person name="Nakayama K."/>
        </authorList>
    </citation>
    <scope>NUCLEOTIDE SEQUENCE</scope>
</reference>
<evidence type="ECO:0000313" key="2">
    <source>
        <dbReference type="EMBL" id="GJT01258.1"/>
    </source>
</evidence>
<feature type="compositionally biased region" description="Basic and acidic residues" evidence="1">
    <location>
        <begin position="111"/>
        <end position="146"/>
    </location>
</feature>
<comment type="caution">
    <text evidence="2">The sequence shown here is derived from an EMBL/GenBank/DDBJ whole genome shotgun (WGS) entry which is preliminary data.</text>
</comment>
<feature type="compositionally biased region" description="Low complexity" evidence="1">
    <location>
        <begin position="147"/>
        <end position="164"/>
    </location>
</feature>
<reference evidence="2" key="1">
    <citation type="journal article" date="2022" name="Int. J. Mol. Sci.">
        <title>Draft Genome of Tanacetum Coccineum: Genomic Comparison of Closely Related Tanacetum-Family Plants.</title>
        <authorList>
            <person name="Yamashiro T."/>
            <person name="Shiraishi A."/>
            <person name="Nakayama K."/>
            <person name="Satake H."/>
        </authorList>
    </citation>
    <scope>NUCLEOTIDE SEQUENCE</scope>
</reference>
<sequence>MISPKVECAKLPPGRHFARECRALRNQDSKNKESSRRSVPMEISTSIALVSCDGLGGYDWSDQAKEEPNYALMAFSSSSPNSEAEAVNMLAIFTFLLPLWTADPPFSQDPKSSHDDGSKPSSDNGKKVDEDPRKESECNDQEKEDNVNNTNNVNAASTNEVNAVGGKKSIKHPFDPNMPALEDDSIFDFSSDDKDVGAEADMNKLDTTIQTYDHRDSGSRYLERLGCQGGPYVEVALQAPLSRLLPGPEEPEQAPPSPDYVPGPEHTDDEIVAEDQPGAEDASPAAQSPDYVPESNPEARTRKRG</sequence>
<feature type="region of interest" description="Disordered" evidence="1">
    <location>
        <begin position="19"/>
        <end position="40"/>
    </location>
</feature>
<proteinExistence type="predicted"/>
<feature type="compositionally biased region" description="Basic and acidic residues" evidence="1">
    <location>
        <begin position="19"/>
        <end position="36"/>
    </location>
</feature>
<organism evidence="2 3">
    <name type="scientific">Tanacetum coccineum</name>
    <dbReference type="NCBI Taxonomy" id="301880"/>
    <lineage>
        <taxon>Eukaryota</taxon>
        <taxon>Viridiplantae</taxon>
        <taxon>Streptophyta</taxon>
        <taxon>Embryophyta</taxon>
        <taxon>Tracheophyta</taxon>
        <taxon>Spermatophyta</taxon>
        <taxon>Magnoliopsida</taxon>
        <taxon>eudicotyledons</taxon>
        <taxon>Gunneridae</taxon>
        <taxon>Pentapetalae</taxon>
        <taxon>asterids</taxon>
        <taxon>campanulids</taxon>
        <taxon>Asterales</taxon>
        <taxon>Asteraceae</taxon>
        <taxon>Asteroideae</taxon>
        <taxon>Anthemideae</taxon>
        <taxon>Anthemidinae</taxon>
        <taxon>Tanacetum</taxon>
    </lineage>
</organism>
<feature type="region of interest" description="Disordered" evidence="1">
    <location>
        <begin position="106"/>
        <end position="177"/>
    </location>
</feature>
<gene>
    <name evidence="2" type="ORF">Tco_0822427</name>
</gene>
<protein>
    <submittedName>
        <fullName evidence="2">Uncharacterized protein</fullName>
    </submittedName>
</protein>
<feature type="region of interest" description="Disordered" evidence="1">
    <location>
        <begin position="241"/>
        <end position="305"/>
    </location>
</feature>